<sequence>MVIVSPMFQLPERKEFLDNLRHLAHFSEKAILLSADSRGSVGHLVSALSAAEGDSLFLVDVDLAEHESVSQALRASLRRLQGDATLAAVDHDEQLLGQMQQYASRMAAAGQRVLLIFRSADVFGEERSIALVAALQASHDQESRWGVILASVPEFARALRQEPQAQSLLLPLHLKPLSRTEFGDYVALQLGALVPSEKMLDKHHKHLGGLPEKIDAFILGQRAQAGTAQAKASPLHASPEKPSPAKVGATPARSDAAAVKATTRPAPTTAGSASPGAPPPASAATRMPASDAPAPRQSLLRNRMLVLPVVVATLGTAVMAALFLYDADKSASVSEEAQVSAEPEVSPVASEAPAPVTPDGPVITLDEASGPSSEVAVDSPAAPGSGRASSADLVDRIQEQFVRQRASGGFAPEELAAADAENAPLPAETVEQAPTAPALADRGQLAARLLDGGERSQADLPPESMPSPSDPAPEPPSEPPPEPGTGEVERVDVESAPIDAKPEATSASGSDRFRSAEWLAQQPSEHWTIQMLGSYSESLVVRFLNTRAGLEKAVYIRSTYKNKPWFIVLNGSYATKAEAQRIVQALPGSLKKEDFWIRQIGGLK</sequence>
<accession>A0ABP7PU35</accession>
<evidence type="ECO:0000313" key="4">
    <source>
        <dbReference type="Proteomes" id="UP001501337"/>
    </source>
</evidence>
<dbReference type="EMBL" id="BAABBO010000014">
    <property type="protein sequence ID" value="GAA3971247.1"/>
    <property type="molecule type" value="Genomic_DNA"/>
</dbReference>
<keyword evidence="4" id="KW-1185">Reference proteome</keyword>
<dbReference type="InterPro" id="IPR007730">
    <property type="entry name" value="SPOR-like_dom"/>
</dbReference>
<dbReference type="Gene3D" id="3.30.70.1070">
    <property type="entry name" value="Sporulation related repeat"/>
    <property type="match status" value="1"/>
</dbReference>
<reference evidence="4" key="1">
    <citation type="journal article" date="2019" name="Int. J. Syst. Evol. Microbiol.">
        <title>The Global Catalogue of Microorganisms (GCM) 10K type strain sequencing project: providing services to taxonomists for standard genome sequencing and annotation.</title>
        <authorList>
            <consortium name="The Broad Institute Genomics Platform"/>
            <consortium name="The Broad Institute Genome Sequencing Center for Infectious Disease"/>
            <person name="Wu L."/>
            <person name="Ma J."/>
        </authorList>
    </citation>
    <scope>NUCLEOTIDE SEQUENCE [LARGE SCALE GENOMIC DNA]</scope>
    <source>
        <strain evidence="4">JCM 17555</strain>
    </source>
</reference>
<evidence type="ECO:0000259" key="2">
    <source>
        <dbReference type="PROSITE" id="PS51724"/>
    </source>
</evidence>
<proteinExistence type="predicted"/>
<feature type="region of interest" description="Disordered" evidence="1">
    <location>
        <begin position="335"/>
        <end position="391"/>
    </location>
</feature>
<feature type="compositionally biased region" description="Low complexity" evidence="1">
    <location>
        <begin position="379"/>
        <end position="391"/>
    </location>
</feature>
<feature type="domain" description="SPOR" evidence="2">
    <location>
        <begin position="521"/>
        <end position="599"/>
    </location>
</feature>
<organism evidence="3 4">
    <name type="scientific">Allohahella marinimesophila</name>
    <dbReference type="NCBI Taxonomy" id="1054972"/>
    <lineage>
        <taxon>Bacteria</taxon>
        <taxon>Pseudomonadati</taxon>
        <taxon>Pseudomonadota</taxon>
        <taxon>Gammaproteobacteria</taxon>
        <taxon>Oceanospirillales</taxon>
        <taxon>Hahellaceae</taxon>
        <taxon>Allohahella</taxon>
    </lineage>
</organism>
<feature type="compositionally biased region" description="Pro residues" evidence="1">
    <location>
        <begin position="463"/>
        <end position="483"/>
    </location>
</feature>
<dbReference type="InterPro" id="IPR036680">
    <property type="entry name" value="SPOR-like_sf"/>
</dbReference>
<feature type="region of interest" description="Disordered" evidence="1">
    <location>
        <begin position="455"/>
        <end position="488"/>
    </location>
</feature>
<dbReference type="Pfam" id="PF05036">
    <property type="entry name" value="SPOR"/>
    <property type="match status" value="1"/>
</dbReference>
<feature type="region of interest" description="Disordered" evidence="1">
    <location>
        <begin position="228"/>
        <end position="295"/>
    </location>
</feature>
<name>A0ABP7PU35_9GAMM</name>
<protein>
    <recommendedName>
        <fullName evidence="2">SPOR domain-containing protein</fullName>
    </recommendedName>
</protein>
<gene>
    <name evidence="3" type="ORF">GCM10022278_30840</name>
</gene>
<evidence type="ECO:0000313" key="3">
    <source>
        <dbReference type="EMBL" id="GAA3971247.1"/>
    </source>
</evidence>
<evidence type="ECO:0000256" key="1">
    <source>
        <dbReference type="SAM" id="MobiDB-lite"/>
    </source>
</evidence>
<dbReference type="PROSITE" id="PS51724">
    <property type="entry name" value="SPOR"/>
    <property type="match status" value="1"/>
</dbReference>
<dbReference type="Proteomes" id="UP001501337">
    <property type="component" value="Unassembled WGS sequence"/>
</dbReference>
<feature type="compositionally biased region" description="Low complexity" evidence="1">
    <location>
        <begin position="256"/>
        <end position="275"/>
    </location>
</feature>
<comment type="caution">
    <text evidence="3">The sequence shown here is derived from an EMBL/GenBank/DDBJ whole genome shotgun (WGS) entry which is preliminary data.</text>
</comment>
<feature type="compositionally biased region" description="Low complexity" evidence="1">
    <location>
        <begin position="335"/>
        <end position="346"/>
    </location>
</feature>